<gene>
    <name evidence="1" type="ORF">MENTE1834_LOCUS44360</name>
</gene>
<keyword evidence="2" id="KW-1185">Reference proteome</keyword>
<protein>
    <submittedName>
        <fullName evidence="1">Uncharacterized protein</fullName>
    </submittedName>
</protein>
<organism evidence="1 2">
    <name type="scientific">Meloidogyne enterolobii</name>
    <name type="common">Root-knot nematode worm</name>
    <name type="synonym">Meloidogyne mayaguensis</name>
    <dbReference type="NCBI Taxonomy" id="390850"/>
    <lineage>
        <taxon>Eukaryota</taxon>
        <taxon>Metazoa</taxon>
        <taxon>Ecdysozoa</taxon>
        <taxon>Nematoda</taxon>
        <taxon>Chromadorea</taxon>
        <taxon>Rhabditida</taxon>
        <taxon>Tylenchina</taxon>
        <taxon>Tylenchomorpha</taxon>
        <taxon>Tylenchoidea</taxon>
        <taxon>Meloidogynidae</taxon>
        <taxon>Meloidogyninae</taxon>
        <taxon>Meloidogyne</taxon>
    </lineage>
</organism>
<accession>A0ACB1AWZ9</accession>
<dbReference type="Proteomes" id="UP001497535">
    <property type="component" value="Unassembled WGS sequence"/>
</dbReference>
<dbReference type="EMBL" id="CAVMJV010000134">
    <property type="protein sequence ID" value="CAK5110114.1"/>
    <property type="molecule type" value="Genomic_DNA"/>
</dbReference>
<reference evidence="1" key="1">
    <citation type="submission" date="2023-11" db="EMBL/GenBank/DDBJ databases">
        <authorList>
            <person name="Poullet M."/>
        </authorList>
    </citation>
    <scope>NUCLEOTIDE SEQUENCE</scope>
    <source>
        <strain evidence="1">E1834</strain>
    </source>
</reference>
<evidence type="ECO:0000313" key="1">
    <source>
        <dbReference type="EMBL" id="CAK5110114.1"/>
    </source>
</evidence>
<evidence type="ECO:0000313" key="2">
    <source>
        <dbReference type="Proteomes" id="UP001497535"/>
    </source>
</evidence>
<name>A0ACB1AWZ9_MELEN</name>
<comment type="caution">
    <text evidence="1">The sequence shown here is derived from an EMBL/GenBank/DDBJ whole genome shotgun (WGS) entry which is preliminary data.</text>
</comment>
<proteinExistence type="predicted"/>
<sequence>MNAKRNDKAIDHLFLRSVLLTILYFSKFSFFTFLDVFIISVLANISFLFFLLFVFSLLRCVAVSLLNFSFYFNCSLIPASFLIFLFLKFFLF</sequence>